<reference evidence="1" key="1">
    <citation type="submission" date="2020-05" db="EMBL/GenBank/DDBJ databases">
        <authorList>
            <person name="Chiriac C."/>
            <person name="Salcher M."/>
            <person name="Ghai R."/>
            <person name="Kavagutti S V."/>
        </authorList>
    </citation>
    <scope>NUCLEOTIDE SEQUENCE</scope>
</reference>
<sequence>MVQSESEYFLSSNVCAMDELESQAMDASYVTSFVEYVYGSLCSADIVGNYVEVLIEQVDCMGDFGATKAELARYRKMIDRAAVLVDRIEAEAVEAAALVPLLLRAAVFEGGLDVMSGQWKAAARYAQRITVLWERLVRLATPCARRSVALVLGLPSAEEQRVVYDRASILLLASRAGIVRSDVLTVTSLEATVTALAGATFHVIAQQPAVLTVHPVDRPQSIVKFIAIGEGRWAIESEGTSRSAMEMGLSQIPEMVLKTLHDVCGVSAGDRLLVTTDGLARQPRARG</sequence>
<dbReference type="AlphaFoldDB" id="A0A6J7D4R9"/>
<dbReference type="EMBL" id="CAFBLP010000007">
    <property type="protein sequence ID" value="CAB4864035.1"/>
    <property type="molecule type" value="Genomic_DNA"/>
</dbReference>
<protein>
    <submittedName>
        <fullName evidence="1">Unannotated protein</fullName>
    </submittedName>
</protein>
<gene>
    <name evidence="1" type="ORF">UFOPK3376_00430</name>
</gene>
<name>A0A6J7D4R9_9ZZZZ</name>
<accession>A0A6J7D4R9</accession>
<proteinExistence type="predicted"/>
<evidence type="ECO:0000313" key="1">
    <source>
        <dbReference type="EMBL" id="CAB4864035.1"/>
    </source>
</evidence>
<organism evidence="1">
    <name type="scientific">freshwater metagenome</name>
    <dbReference type="NCBI Taxonomy" id="449393"/>
    <lineage>
        <taxon>unclassified sequences</taxon>
        <taxon>metagenomes</taxon>
        <taxon>ecological metagenomes</taxon>
    </lineage>
</organism>